<dbReference type="NCBIfam" id="TIGR02364">
    <property type="entry name" value="dha_pts"/>
    <property type="match status" value="1"/>
</dbReference>
<dbReference type="RefSeq" id="WP_377774425.1">
    <property type="nucleotide sequence ID" value="NZ_JBHUOQ010000004.1"/>
</dbReference>
<evidence type="ECO:0000256" key="2">
    <source>
        <dbReference type="ARBA" id="ARBA00002788"/>
    </source>
</evidence>
<accession>A0ABW5WXD2</accession>
<name>A0ABW5WXD2_9STAP</name>
<dbReference type="Pfam" id="PF03610">
    <property type="entry name" value="EIIA-man"/>
    <property type="match status" value="1"/>
</dbReference>
<dbReference type="Gene3D" id="3.40.50.510">
    <property type="entry name" value="Phosphotransferase system, mannose-type IIA component"/>
    <property type="match status" value="1"/>
</dbReference>
<dbReference type="GO" id="GO:0047324">
    <property type="term" value="F:phosphoenolpyruvate-glycerone phosphotransferase activity"/>
    <property type="evidence" value="ECO:0007669"/>
    <property type="project" value="UniProtKB-EC"/>
</dbReference>
<proteinExistence type="predicted"/>
<keyword evidence="8" id="KW-1185">Reference proteome</keyword>
<keyword evidence="4 7" id="KW-0808">Transferase</keyword>
<comment type="function">
    <text evidence="2">Component of the dihydroxyacetone kinase complex, which is responsible for the phosphoenolpyruvate (PEP)-dependent phosphorylation of dihydroxyacetone. DhaM serves as the phosphoryl donor. Is phosphorylated by phosphoenolpyruvate in an EI- and HPr-dependent reaction, and a phosphorelay system on histidine residues finally leads to phosphoryl transfer to DhaL and dihydroxyacetone.</text>
</comment>
<comment type="subunit">
    <text evidence="5">Homodimer. The dihydroxyacetone kinase complex is composed of a homodimer of DhaM, a homodimer of DhaK and the subunit DhaL.</text>
</comment>
<dbReference type="InterPro" id="IPR012844">
    <property type="entry name" value="DhaM_N"/>
</dbReference>
<dbReference type="PANTHER" id="PTHR38594">
    <property type="entry name" value="PEP-DEPENDENT DIHYDROXYACETONE KINASE, PHOSPHORYL DONOR SUBUNIT DHAM"/>
    <property type="match status" value="1"/>
</dbReference>
<dbReference type="EMBL" id="JBHUOQ010000004">
    <property type="protein sequence ID" value="MFD2830928.1"/>
    <property type="molecule type" value="Genomic_DNA"/>
</dbReference>
<feature type="domain" description="PTS EIIA type-4" evidence="6">
    <location>
        <begin position="1"/>
        <end position="122"/>
    </location>
</feature>
<dbReference type="InterPro" id="IPR039643">
    <property type="entry name" value="DhaM"/>
</dbReference>
<evidence type="ECO:0000256" key="5">
    <source>
        <dbReference type="ARBA" id="ARBA00046577"/>
    </source>
</evidence>
<evidence type="ECO:0000256" key="4">
    <source>
        <dbReference type="ARBA" id="ARBA00022679"/>
    </source>
</evidence>
<evidence type="ECO:0000313" key="7">
    <source>
        <dbReference type="EMBL" id="MFD2830928.1"/>
    </source>
</evidence>
<organism evidence="7 8">
    <name type="scientific">Corticicoccus populi</name>
    <dbReference type="NCBI Taxonomy" id="1812821"/>
    <lineage>
        <taxon>Bacteria</taxon>
        <taxon>Bacillati</taxon>
        <taxon>Bacillota</taxon>
        <taxon>Bacilli</taxon>
        <taxon>Bacillales</taxon>
        <taxon>Staphylococcaceae</taxon>
        <taxon>Corticicoccus</taxon>
    </lineage>
</organism>
<evidence type="ECO:0000259" key="6">
    <source>
        <dbReference type="PROSITE" id="PS51096"/>
    </source>
</evidence>
<evidence type="ECO:0000313" key="8">
    <source>
        <dbReference type="Proteomes" id="UP001597519"/>
    </source>
</evidence>
<dbReference type="EC" id="2.7.1.121" evidence="3"/>
<evidence type="ECO:0000256" key="3">
    <source>
        <dbReference type="ARBA" id="ARBA00012095"/>
    </source>
</evidence>
<reference evidence="8" key="1">
    <citation type="journal article" date="2019" name="Int. J. Syst. Evol. Microbiol.">
        <title>The Global Catalogue of Microorganisms (GCM) 10K type strain sequencing project: providing services to taxonomists for standard genome sequencing and annotation.</title>
        <authorList>
            <consortium name="The Broad Institute Genomics Platform"/>
            <consortium name="The Broad Institute Genome Sequencing Center for Infectious Disease"/>
            <person name="Wu L."/>
            <person name="Ma J."/>
        </authorList>
    </citation>
    <scope>NUCLEOTIDE SEQUENCE [LARGE SCALE GENOMIC DNA]</scope>
    <source>
        <strain evidence="8">KCTC 33575</strain>
    </source>
</reference>
<evidence type="ECO:0000256" key="1">
    <source>
        <dbReference type="ARBA" id="ARBA00001113"/>
    </source>
</evidence>
<dbReference type="SUPFAM" id="SSF53062">
    <property type="entry name" value="PTS system fructose IIA component-like"/>
    <property type="match status" value="1"/>
</dbReference>
<dbReference type="PROSITE" id="PS51096">
    <property type="entry name" value="PTS_EIIA_TYPE_4"/>
    <property type="match status" value="1"/>
</dbReference>
<comment type="catalytic activity">
    <reaction evidence="1">
        <text>dihydroxyacetone + phosphoenolpyruvate = dihydroxyacetone phosphate + pyruvate</text>
        <dbReference type="Rhea" id="RHEA:18381"/>
        <dbReference type="ChEBI" id="CHEBI:15361"/>
        <dbReference type="ChEBI" id="CHEBI:16016"/>
        <dbReference type="ChEBI" id="CHEBI:57642"/>
        <dbReference type="ChEBI" id="CHEBI:58702"/>
        <dbReference type="EC" id="2.7.1.121"/>
    </reaction>
</comment>
<sequence length="122" mass="12905">MPEILIISHSSKIAEGSRALIEQMAPGVTIHASGGVNDGQDIGTSIDLINDMLAGAGGDTICFYDIGSSLMNLEMAVEMYDGKYNLHIAHAPIVEGAFLAAVELSIGTDIDSVLEKLQKMKK</sequence>
<keyword evidence="7" id="KW-0418">Kinase</keyword>
<dbReference type="PANTHER" id="PTHR38594:SF1">
    <property type="entry name" value="PEP-DEPENDENT DIHYDROXYACETONE KINASE, PHOSPHORYL DONOR SUBUNIT DHAM"/>
    <property type="match status" value="1"/>
</dbReference>
<gene>
    <name evidence="7" type="primary">dhaM</name>
    <name evidence="7" type="ORF">ACFSX4_10685</name>
</gene>
<dbReference type="InterPro" id="IPR036662">
    <property type="entry name" value="PTS_EIIA_man-typ_sf"/>
</dbReference>
<protein>
    <recommendedName>
        <fullName evidence="3">phosphoenolpyruvate--glycerone phosphotransferase</fullName>
        <ecNumber evidence="3">2.7.1.121</ecNumber>
    </recommendedName>
</protein>
<dbReference type="Proteomes" id="UP001597519">
    <property type="component" value="Unassembled WGS sequence"/>
</dbReference>
<comment type="caution">
    <text evidence="7">The sequence shown here is derived from an EMBL/GenBank/DDBJ whole genome shotgun (WGS) entry which is preliminary data.</text>
</comment>
<dbReference type="InterPro" id="IPR004701">
    <property type="entry name" value="PTS_EIIA_man-typ"/>
</dbReference>